<protein>
    <submittedName>
        <fullName evidence="2">Uncharacterized protein</fullName>
    </submittedName>
</protein>
<feature type="region of interest" description="Disordered" evidence="1">
    <location>
        <begin position="1"/>
        <end position="28"/>
    </location>
</feature>
<gene>
    <name evidence="2" type="ORF">BJP43_05220</name>
</gene>
<name>A0A2D3TDH9_9ENTR</name>
<proteinExistence type="predicted"/>
<reference evidence="3" key="2">
    <citation type="submission" date="2017-11" db="EMBL/GenBank/DDBJ databases">
        <title>PacBio sequencing of new strain of the secondary endosymbiont Candidatus Hamiltonella defensa.</title>
        <authorList>
            <person name="Strand M.R."/>
            <person name="Oliver K."/>
        </authorList>
    </citation>
    <scope>NUCLEOTIDE SEQUENCE [LARGE SCALE GENOMIC DNA]</scope>
    <source>
        <strain evidence="3">ZA17</strain>
    </source>
</reference>
<dbReference type="EMBL" id="CP017613">
    <property type="protein sequence ID" value="ATW33773.1"/>
    <property type="molecule type" value="Genomic_DNA"/>
</dbReference>
<sequence length="77" mass="8647">MPKAPEPKPEAPVPPSAPKEKGAVLTPVSGETETKKVPLIGYFLRQKMYLAQIGPCLIFPQSPLQQPRFYRCLQWAR</sequence>
<organism evidence="2 3">
    <name type="scientific">Candidatus Williamhamiltonella defendens</name>
    <dbReference type="NCBI Taxonomy" id="138072"/>
    <lineage>
        <taxon>Bacteria</taxon>
        <taxon>Pseudomonadati</taxon>
        <taxon>Pseudomonadota</taxon>
        <taxon>Gammaproteobacteria</taxon>
        <taxon>Enterobacterales</taxon>
        <taxon>Enterobacteriaceae</taxon>
        <taxon>aphid secondary symbionts</taxon>
        <taxon>Candidatus Williamhamiltonella</taxon>
    </lineage>
</organism>
<evidence type="ECO:0000313" key="2">
    <source>
        <dbReference type="EMBL" id="ATW33773.1"/>
    </source>
</evidence>
<evidence type="ECO:0000256" key="1">
    <source>
        <dbReference type="SAM" id="MobiDB-lite"/>
    </source>
</evidence>
<dbReference type="Proteomes" id="UP000229055">
    <property type="component" value="Chromosome"/>
</dbReference>
<dbReference type="RefSeq" id="WP_100096483.1">
    <property type="nucleotide sequence ID" value="NZ_CP017613.1"/>
</dbReference>
<evidence type="ECO:0000313" key="3">
    <source>
        <dbReference type="Proteomes" id="UP000229055"/>
    </source>
</evidence>
<dbReference type="AlphaFoldDB" id="A0A2D3TDH9"/>
<accession>A0A2D3TDH9</accession>
<reference evidence="3" key="1">
    <citation type="submission" date="2016-10" db="EMBL/GenBank/DDBJ databases">
        <authorList>
            <person name="Chevignon G."/>
        </authorList>
    </citation>
    <scope>NUCLEOTIDE SEQUENCE [LARGE SCALE GENOMIC DNA]</scope>
    <source>
        <strain evidence="3">ZA17</strain>
    </source>
</reference>